<dbReference type="HOGENOM" id="CLU_004775_0_0_1"/>
<feature type="compositionally biased region" description="Polar residues" evidence="1">
    <location>
        <begin position="444"/>
        <end position="453"/>
    </location>
</feature>
<feature type="compositionally biased region" description="Basic and acidic residues" evidence="1">
    <location>
        <begin position="1183"/>
        <end position="1207"/>
    </location>
</feature>
<feature type="compositionally biased region" description="Low complexity" evidence="1">
    <location>
        <begin position="102"/>
        <end position="124"/>
    </location>
</feature>
<feature type="region of interest" description="Disordered" evidence="1">
    <location>
        <begin position="499"/>
        <end position="656"/>
    </location>
</feature>
<feature type="compositionally biased region" description="Low complexity" evidence="1">
    <location>
        <begin position="291"/>
        <end position="308"/>
    </location>
</feature>
<feature type="compositionally biased region" description="Basic and acidic residues" evidence="1">
    <location>
        <begin position="151"/>
        <end position="160"/>
    </location>
</feature>
<feature type="compositionally biased region" description="Polar residues" evidence="1">
    <location>
        <begin position="1061"/>
        <end position="1087"/>
    </location>
</feature>
<feature type="compositionally biased region" description="Low complexity" evidence="1">
    <location>
        <begin position="366"/>
        <end position="377"/>
    </location>
</feature>
<feature type="compositionally biased region" description="Basic and acidic residues" evidence="1">
    <location>
        <begin position="347"/>
        <end position="362"/>
    </location>
</feature>
<proteinExistence type="predicted"/>
<feature type="region of interest" description="Disordered" evidence="1">
    <location>
        <begin position="861"/>
        <end position="1111"/>
    </location>
</feature>
<feature type="compositionally biased region" description="Acidic residues" evidence="1">
    <location>
        <begin position="130"/>
        <end position="150"/>
    </location>
</feature>
<dbReference type="Proteomes" id="UP000053424">
    <property type="component" value="Unassembled WGS sequence"/>
</dbReference>
<feature type="compositionally biased region" description="Polar residues" evidence="1">
    <location>
        <begin position="26"/>
        <end position="43"/>
    </location>
</feature>
<feature type="compositionally biased region" description="Polar residues" evidence="1">
    <location>
        <begin position="210"/>
        <end position="222"/>
    </location>
</feature>
<gene>
    <name evidence="2" type="ORF">M413DRAFT_28065</name>
</gene>
<feature type="compositionally biased region" description="Basic and acidic residues" evidence="1">
    <location>
        <begin position="529"/>
        <end position="545"/>
    </location>
</feature>
<reference evidence="2 3" key="1">
    <citation type="submission" date="2014-04" db="EMBL/GenBank/DDBJ databases">
        <authorList>
            <consortium name="DOE Joint Genome Institute"/>
            <person name="Kuo A."/>
            <person name="Gay G."/>
            <person name="Dore J."/>
            <person name="Kohler A."/>
            <person name="Nagy L.G."/>
            <person name="Floudas D."/>
            <person name="Copeland A."/>
            <person name="Barry K.W."/>
            <person name="Cichocki N."/>
            <person name="Veneault-Fourrey C."/>
            <person name="LaButti K."/>
            <person name="Lindquist E.A."/>
            <person name="Lipzen A."/>
            <person name="Lundell T."/>
            <person name="Morin E."/>
            <person name="Murat C."/>
            <person name="Sun H."/>
            <person name="Tunlid A."/>
            <person name="Henrissat B."/>
            <person name="Grigoriev I.V."/>
            <person name="Hibbett D.S."/>
            <person name="Martin F."/>
            <person name="Nordberg H.P."/>
            <person name="Cantor M.N."/>
            <person name="Hua S.X."/>
        </authorList>
    </citation>
    <scope>NUCLEOTIDE SEQUENCE [LARGE SCALE GENOMIC DNA]</scope>
    <source>
        <strain evidence="3">h7</strain>
    </source>
</reference>
<feature type="compositionally biased region" description="Basic and acidic residues" evidence="1">
    <location>
        <begin position="578"/>
        <end position="593"/>
    </location>
</feature>
<sequence>MPPRPALQVKRERPGSAIYLGKAASVSPNLQDITQSPQFSSAYPSLIDGTPPSLPDLPEPEPPSPSSSVRSSKSGLPSPPATNSTGSSTGDPATIAFRPRPLSLHSNNSSASTSSGSHHTTSMGSREDTGAEGDFDDDHDNENDNENDGDDTARLDRRLLGENSSNEALQRVRSLAQRNRLALDKLSSRLGSPSPARSNTPARSPAPSHASLTSSRLSQPPRQSHADHGRSGSETERESTHNSHSSSSHKHSVSMSSYSSSTTSPAASSQALDSPYGRLRHLSAPGSPNKARAASSTHTSTSSGSSHSPSRRRRHRASMASMSQLQLTDFSEEDDDEPGQRTATNTARDRGSRDRTLNERDLITQSALAAVASSRSSPLGTRRRAALPKEFRSDLMDDSPSPNPHAIEPLTPFRAGAGRAATVREVRQGTGISPRWSSDDYRNNHTTTSNQELSAAERKERRQSLRGGSAESALGSNLWSPGGRLAGEGLRAAGLGLKKDEEQLRGRPSADLFSDKGADQTSSPQDQLDDGRRRVLTERERDKQPARASTSMAHYQYLESPRELRPQRSAYPLTSPLAHRDPSLPRRDRDSLQLDRAGSALGRYNNNAGHHPPPATPAPAPHPATSAAHLMDRMSTGSPFGSRRYTTQLSSLSSSQNQTEHTRLLFDSLAMFENQLAKLPTTTGNASTGSSYADLSRNAQSVVYSAERLAAMLRSAGARATEAQVDVEVESTSTSRDSTTTTNAGLAEIYGKVASDYRENARTADELVRGITALLLGVGKVVKDFGAQSEFGSPAVHARHLSLGGIDDRRGSPDVVAGGDIGSTSSGRHSAASRRSWEHPTRDRDREREDTLRRLAGVGRSESVLARASPSTFQRLRDREEQLEAPPNVLEVTTKNPLASSTGSVVSNSARRLFTPREQREQALDAAASASGSGSGAARNIGMPTFDSQETVQAPQRYDYETSPTPASRKRPSTADATPDRRERARTLTPLSIPKPLPTLPSESLVRRQPSALANGATNHNTPENQSASTLRDRERRRATLRGAAGVGGGSGTADRPTFPAITTPSNATTQVTAHTVSNTPHGTRTSFPLLRTDSSKSTRSQVTFSRPTKVSVEETLTDLQQQYLDSERRRTAAAASSSELGTGTGGGPSLQQPSGSETEREREVKQKTLAGARAGARMSLGDQRDRDRDRATLGVIKRDSTAHAADRSAATTILQQQQQQQQATSSRLGRERRRTVTDIWPKE</sequence>
<feature type="compositionally biased region" description="Basic and acidic residues" evidence="1">
    <location>
        <begin position="835"/>
        <end position="849"/>
    </location>
</feature>
<feature type="compositionally biased region" description="Polar residues" evidence="1">
    <location>
        <begin position="81"/>
        <end position="91"/>
    </location>
</feature>
<feature type="region of interest" description="Disordered" evidence="1">
    <location>
        <begin position="804"/>
        <end position="849"/>
    </location>
</feature>
<dbReference type="AlphaFoldDB" id="A0A0C2XTE6"/>
<feature type="compositionally biased region" description="Polar residues" evidence="1">
    <location>
        <begin position="1016"/>
        <end position="1026"/>
    </location>
</feature>
<dbReference type="OrthoDB" id="3358078at2759"/>
<organism evidence="2 3">
    <name type="scientific">Hebeloma cylindrosporum</name>
    <dbReference type="NCBI Taxonomy" id="76867"/>
    <lineage>
        <taxon>Eukaryota</taxon>
        <taxon>Fungi</taxon>
        <taxon>Dikarya</taxon>
        <taxon>Basidiomycota</taxon>
        <taxon>Agaricomycotina</taxon>
        <taxon>Agaricomycetes</taxon>
        <taxon>Agaricomycetidae</taxon>
        <taxon>Agaricales</taxon>
        <taxon>Agaricineae</taxon>
        <taxon>Hymenogastraceae</taxon>
        <taxon>Hebeloma</taxon>
    </lineage>
</organism>
<evidence type="ECO:0000313" key="2">
    <source>
        <dbReference type="EMBL" id="KIM40958.1"/>
    </source>
</evidence>
<feature type="compositionally biased region" description="Basic and acidic residues" evidence="1">
    <location>
        <begin position="1235"/>
        <end position="1244"/>
    </location>
</feature>
<name>A0A0C2XTE6_HEBCY</name>
<feature type="region of interest" description="Disordered" evidence="1">
    <location>
        <begin position="1126"/>
        <end position="1244"/>
    </location>
</feature>
<feature type="compositionally biased region" description="Polar residues" evidence="1">
    <location>
        <begin position="1096"/>
        <end position="1109"/>
    </location>
</feature>
<feature type="compositionally biased region" description="Low complexity" evidence="1">
    <location>
        <begin position="66"/>
        <end position="76"/>
    </location>
</feature>
<feature type="compositionally biased region" description="Low complexity" evidence="1">
    <location>
        <begin position="1133"/>
        <end position="1142"/>
    </location>
</feature>
<accession>A0A0C2XTE6</accession>
<feature type="compositionally biased region" description="Low complexity" evidence="1">
    <location>
        <begin position="646"/>
        <end position="656"/>
    </location>
</feature>
<keyword evidence="3" id="KW-1185">Reference proteome</keyword>
<feature type="compositionally biased region" description="Low complexity" evidence="1">
    <location>
        <begin position="253"/>
        <end position="271"/>
    </location>
</feature>
<feature type="region of interest" description="Disordered" evidence="1">
    <location>
        <begin position="22"/>
        <end position="483"/>
    </location>
</feature>
<evidence type="ECO:0000313" key="3">
    <source>
        <dbReference type="Proteomes" id="UP000053424"/>
    </source>
</evidence>
<feature type="compositionally biased region" description="Polar residues" evidence="1">
    <location>
        <begin position="189"/>
        <end position="202"/>
    </location>
</feature>
<dbReference type="EMBL" id="KN831781">
    <property type="protein sequence ID" value="KIM40958.1"/>
    <property type="molecule type" value="Genomic_DNA"/>
</dbReference>
<feature type="compositionally biased region" description="Pro residues" evidence="1">
    <location>
        <begin position="611"/>
        <end position="622"/>
    </location>
</feature>
<feature type="compositionally biased region" description="Pro residues" evidence="1">
    <location>
        <begin position="52"/>
        <end position="65"/>
    </location>
</feature>
<reference evidence="3" key="2">
    <citation type="submission" date="2015-01" db="EMBL/GenBank/DDBJ databases">
        <title>Evolutionary Origins and Diversification of the Mycorrhizal Mutualists.</title>
        <authorList>
            <consortium name="DOE Joint Genome Institute"/>
            <consortium name="Mycorrhizal Genomics Consortium"/>
            <person name="Kohler A."/>
            <person name="Kuo A."/>
            <person name="Nagy L.G."/>
            <person name="Floudas D."/>
            <person name="Copeland A."/>
            <person name="Barry K.W."/>
            <person name="Cichocki N."/>
            <person name="Veneault-Fourrey C."/>
            <person name="LaButti K."/>
            <person name="Lindquist E.A."/>
            <person name="Lipzen A."/>
            <person name="Lundell T."/>
            <person name="Morin E."/>
            <person name="Murat C."/>
            <person name="Riley R."/>
            <person name="Ohm R."/>
            <person name="Sun H."/>
            <person name="Tunlid A."/>
            <person name="Henrissat B."/>
            <person name="Grigoriev I.V."/>
            <person name="Hibbett D.S."/>
            <person name="Martin F."/>
        </authorList>
    </citation>
    <scope>NUCLEOTIDE SEQUENCE [LARGE SCALE GENOMIC DNA]</scope>
    <source>
        <strain evidence="3">h7</strain>
    </source>
</reference>
<protein>
    <submittedName>
        <fullName evidence="2">Uncharacterized protein</fullName>
    </submittedName>
</protein>
<feature type="compositionally biased region" description="Low complexity" evidence="1">
    <location>
        <begin position="926"/>
        <end position="938"/>
    </location>
</feature>
<evidence type="ECO:0000256" key="1">
    <source>
        <dbReference type="SAM" id="MobiDB-lite"/>
    </source>
</evidence>
<dbReference type="STRING" id="686832.A0A0C2XTE6"/>
<feature type="compositionally biased region" description="Basic and acidic residues" evidence="1">
    <location>
        <begin position="224"/>
        <end position="241"/>
    </location>
</feature>
<feature type="compositionally biased region" description="Basic and acidic residues" evidence="1">
    <location>
        <begin position="1158"/>
        <end position="1167"/>
    </location>
</feature>
<feature type="compositionally biased region" description="Polar residues" evidence="1">
    <location>
        <begin position="891"/>
        <end position="910"/>
    </location>
</feature>
<feature type="compositionally biased region" description="Low complexity" evidence="1">
    <location>
        <begin position="822"/>
        <end position="834"/>
    </location>
</feature>